<sequence>MKYFVYLLCLACTWLHAETYTVKLGDAKVHIIKQKGHGKTLVHLHENERTALEAAKIYVKRKGGTLITLRHSGNRNVVFHLNKVRYEFDPNRIFTDVGIKKTLKQFGNYSTGAHREVKKLARTIVKLIPKGKVIAVHNNRGYSLKEYLPHHSMAKDAKSLNYVRCSSYRNFYFVTKHQEFRRLKRLKFNVALQSNHARDDGSLSYYFAKRNYINIEAATYALKQQLKMLENA</sequence>
<dbReference type="EMBL" id="LNYJ01000011">
    <property type="protein sequence ID" value="KTD16111.1"/>
    <property type="molecule type" value="Genomic_DNA"/>
</dbReference>
<dbReference type="OrthoDB" id="746143at2"/>
<dbReference type="PATRIC" id="fig|456.5.peg.442"/>
<name>A0A0W0V7S1_9GAMM</name>
<accession>A0A0W0V7S1</accession>
<dbReference type="RefSeq" id="WP_058469992.1">
    <property type="nucleotide sequence ID" value="NZ_CAAAIC010000007.1"/>
</dbReference>
<evidence type="ECO:0000256" key="1">
    <source>
        <dbReference type="SAM" id="SignalP"/>
    </source>
</evidence>
<evidence type="ECO:0000313" key="2">
    <source>
        <dbReference type="EMBL" id="KTD16111.1"/>
    </source>
</evidence>
<dbReference type="AlphaFoldDB" id="A0A0W0V7S1"/>
<keyword evidence="1" id="KW-0732">Signal</keyword>
<proteinExistence type="predicted"/>
<dbReference type="Proteomes" id="UP000055035">
    <property type="component" value="Unassembled WGS sequence"/>
</dbReference>
<organism evidence="2 3">
    <name type="scientific">Legionella jordanis</name>
    <dbReference type="NCBI Taxonomy" id="456"/>
    <lineage>
        <taxon>Bacteria</taxon>
        <taxon>Pseudomonadati</taxon>
        <taxon>Pseudomonadota</taxon>
        <taxon>Gammaproteobacteria</taxon>
        <taxon>Legionellales</taxon>
        <taxon>Legionellaceae</taxon>
        <taxon>Legionella</taxon>
    </lineage>
</organism>
<gene>
    <name evidence="2" type="ORF">Ljor_0417</name>
</gene>
<keyword evidence="3" id="KW-1185">Reference proteome</keyword>
<comment type="caution">
    <text evidence="2">The sequence shown here is derived from an EMBL/GenBank/DDBJ whole genome shotgun (WGS) entry which is preliminary data.</text>
</comment>
<feature type="chain" id="PRO_5006914515" evidence="1">
    <location>
        <begin position="18"/>
        <end position="232"/>
    </location>
</feature>
<protein>
    <submittedName>
        <fullName evidence="2">Protein-tyrosine phosphatase</fullName>
    </submittedName>
</protein>
<evidence type="ECO:0000313" key="3">
    <source>
        <dbReference type="Proteomes" id="UP000055035"/>
    </source>
</evidence>
<feature type="signal peptide" evidence="1">
    <location>
        <begin position="1"/>
        <end position="17"/>
    </location>
</feature>
<dbReference type="STRING" id="456.Ljor_0417"/>
<reference evidence="2 3" key="1">
    <citation type="submission" date="2015-11" db="EMBL/GenBank/DDBJ databases">
        <title>Genomic analysis of 38 Legionella species identifies large and diverse effector repertoires.</title>
        <authorList>
            <person name="Burstein D."/>
            <person name="Amaro F."/>
            <person name="Zusman T."/>
            <person name="Lifshitz Z."/>
            <person name="Cohen O."/>
            <person name="Gilbert J.A."/>
            <person name="Pupko T."/>
            <person name="Shuman H.A."/>
            <person name="Segal G."/>
        </authorList>
    </citation>
    <scope>NUCLEOTIDE SEQUENCE [LARGE SCALE GENOMIC DNA]</scope>
    <source>
        <strain evidence="2 3">BL-540</strain>
    </source>
</reference>